<keyword evidence="5" id="KW-0812">Transmembrane</keyword>
<dbReference type="SMART" id="SM00184">
    <property type="entry name" value="RING"/>
    <property type="match status" value="1"/>
</dbReference>
<sequence>MAAHLMAEFRRALMDFCEVFQAAAELSFEEIHADFFEPPAPDILSNVLLTVSLLLPQLISPTFTWIYLVIMAMPNNLGSSSVDEDSQPQLPGTHAFLENLPSAQSSISADEVCAFCKDEFKDPIQLPCHHHFCRQCMVTLAEWGKSHCQICSRPLYNDIIQSNRLSCLLVIMSSIEMTLFMFVFTRRILLIMMLLSMLEHIYLGHACHEWIHYAIITSINSLPAGATMGSPFLDMLEELEGEKDPDIWPLEMTAACLFVVLFASLWLLQVAGAGLVFEMCRWE</sequence>
<dbReference type="InterPro" id="IPR018957">
    <property type="entry name" value="Znf_C3HC4_RING-type"/>
</dbReference>
<organism evidence="7 8">
    <name type="scientific">Pseudocercospora musae</name>
    <dbReference type="NCBI Taxonomy" id="113226"/>
    <lineage>
        <taxon>Eukaryota</taxon>
        <taxon>Fungi</taxon>
        <taxon>Dikarya</taxon>
        <taxon>Ascomycota</taxon>
        <taxon>Pezizomycotina</taxon>
        <taxon>Dothideomycetes</taxon>
        <taxon>Dothideomycetidae</taxon>
        <taxon>Mycosphaerellales</taxon>
        <taxon>Mycosphaerellaceae</taxon>
        <taxon>Pseudocercospora</taxon>
    </lineage>
</organism>
<name>A0A139IA46_9PEZI</name>
<evidence type="ECO:0000256" key="3">
    <source>
        <dbReference type="ARBA" id="ARBA00022833"/>
    </source>
</evidence>
<dbReference type="GO" id="GO:0008270">
    <property type="term" value="F:zinc ion binding"/>
    <property type="evidence" value="ECO:0007669"/>
    <property type="project" value="UniProtKB-KW"/>
</dbReference>
<evidence type="ECO:0000256" key="5">
    <source>
        <dbReference type="SAM" id="Phobius"/>
    </source>
</evidence>
<keyword evidence="5" id="KW-0472">Membrane</keyword>
<evidence type="ECO:0000256" key="4">
    <source>
        <dbReference type="PROSITE-ProRule" id="PRU00175"/>
    </source>
</evidence>
<dbReference type="SUPFAM" id="SSF57850">
    <property type="entry name" value="RING/U-box"/>
    <property type="match status" value="1"/>
</dbReference>
<accession>A0A139IA46</accession>
<keyword evidence="1" id="KW-0479">Metal-binding</keyword>
<dbReference type="PROSITE" id="PS50089">
    <property type="entry name" value="ZF_RING_2"/>
    <property type="match status" value="1"/>
</dbReference>
<keyword evidence="3" id="KW-0862">Zinc</keyword>
<dbReference type="Gene3D" id="3.30.40.10">
    <property type="entry name" value="Zinc/RING finger domain, C3HC4 (zinc finger)"/>
    <property type="match status" value="1"/>
</dbReference>
<dbReference type="Pfam" id="PF00097">
    <property type="entry name" value="zf-C3HC4"/>
    <property type="match status" value="1"/>
</dbReference>
<reference evidence="7 8" key="1">
    <citation type="submission" date="2015-07" db="EMBL/GenBank/DDBJ databases">
        <title>Comparative genomics of the Sigatoka disease complex on banana suggests a link between parallel evolutionary changes in Pseudocercospora fijiensis and Pseudocercospora eumusae and increased virulence on the banana host.</title>
        <authorList>
            <person name="Chang T.-C."/>
            <person name="Salvucci A."/>
            <person name="Crous P.W."/>
            <person name="Stergiopoulos I."/>
        </authorList>
    </citation>
    <scope>NUCLEOTIDE SEQUENCE [LARGE SCALE GENOMIC DNA]</scope>
    <source>
        <strain evidence="7 8">CBS 116634</strain>
    </source>
</reference>
<evidence type="ECO:0000259" key="6">
    <source>
        <dbReference type="PROSITE" id="PS50089"/>
    </source>
</evidence>
<evidence type="ECO:0000256" key="1">
    <source>
        <dbReference type="ARBA" id="ARBA00022723"/>
    </source>
</evidence>
<keyword evidence="2 4" id="KW-0863">Zinc-finger</keyword>
<feature type="transmembrane region" description="Helical" evidence="5">
    <location>
        <begin position="165"/>
        <end position="182"/>
    </location>
</feature>
<proteinExistence type="predicted"/>
<dbReference type="Proteomes" id="UP000073492">
    <property type="component" value="Unassembled WGS sequence"/>
</dbReference>
<feature type="transmembrane region" description="Helical" evidence="5">
    <location>
        <begin position="252"/>
        <end position="277"/>
    </location>
</feature>
<dbReference type="InterPro" id="IPR001841">
    <property type="entry name" value="Znf_RING"/>
</dbReference>
<keyword evidence="8" id="KW-1185">Reference proteome</keyword>
<evidence type="ECO:0000313" key="8">
    <source>
        <dbReference type="Proteomes" id="UP000073492"/>
    </source>
</evidence>
<protein>
    <recommendedName>
        <fullName evidence="6">RING-type domain-containing protein</fullName>
    </recommendedName>
</protein>
<comment type="caution">
    <text evidence="7">The sequence shown here is derived from an EMBL/GenBank/DDBJ whole genome shotgun (WGS) entry which is preliminary data.</text>
</comment>
<feature type="domain" description="RING-type" evidence="6">
    <location>
        <begin position="113"/>
        <end position="152"/>
    </location>
</feature>
<dbReference type="InterPro" id="IPR017907">
    <property type="entry name" value="Znf_RING_CS"/>
</dbReference>
<dbReference type="EMBL" id="LFZO01000192">
    <property type="protein sequence ID" value="KXT11594.1"/>
    <property type="molecule type" value="Genomic_DNA"/>
</dbReference>
<gene>
    <name evidence="7" type="ORF">AC579_3125</name>
</gene>
<feature type="transmembrane region" description="Helical" evidence="5">
    <location>
        <begin position="47"/>
        <end position="70"/>
    </location>
</feature>
<dbReference type="AlphaFoldDB" id="A0A139IA46"/>
<evidence type="ECO:0000256" key="2">
    <source>
        <dbReference type="ARBA" id="ARBA00022771"/>
    </source>
</evidence>
<keyword evidence="5" id="KW-1133">Transmembrane helix</keyword>
<dbReference type="InterPro" id="IPR013083">
    <property type="entry name" value="Znf_RING/FYVE/PHD"/>
</dbReference>
<dbReference type="PROSITE" id="PS00518">
    <property type="entry name" value="ZF_RING_1"/>
    <property type="match status" value="1"/>
</dbReference>
<dbReference type="OrthoDB" id="8062037at2759"/>
<evidence type="ECO:0000313" key="7">
    <source>
        <dbReference type="EMBL" id="KXT11594.1"/>
    </source>
</evidence>